<protein>
    <recommendedName>
        <fullName evidence="2">Rab-GAP TBC domain-containing protein</fullName>
    </recommendedName>
</protein>
<dbReference type="GO" id="GO:0031267">
    <property type="term" value="F:small GTPase binding"/>
    <property type="evidence" value="ECO:0007669"/>
    <property type="project" value="TreeGrafter"/>
</dbReference>
<feature type="compositionally biased region" description="Polar residues" evidence="1">
    <location>
        <begin position="380"/>
        <end position="399"/>
    </location>
</feature>
<dbReference type="FunFam" id="1.10.472.80:FF:000006">
    <property type="entry name" value="TBC1 domain family member 14"/>
    <property type="match status" value="1"/>
</dbReference>
<feature type="compositionally biased region" description="Low complexity" evidence="1">
    <location>
        <begin position="299"/>
        <end position="311"/>
    </location>
</feature>
<accession>A0A8T3CWR1</accession>
<name>A0A8T3CWR1_9TELE</name>
<dbReference type="GO" id="GO:0005096">
    <property type="term" value="F:GTPase activator activity"/>
    <property type="evidence" value="ECO:0007669"/>
    <property type="project" value="TreeGrafter"/>
</dbReference>
<dbReference type="Pfam" id="PF00566">
    <property type="entry name" value="RabGAP-TBC"/>
    <property type="match status" value="1"/>
</dbReference>
<dbReference type="AlphaFoldDB" id="A0A8T3CWR1"/>
<comment type="caution">
    <text evidence="3">The sequence shown here is derived from an EMBL/GenBank/DDBJ whole genome shotgun (WGS) entry which is preliminary data.</text>
</comment>
<reference evidence="3" key="1">
    <citation type="submission" date="2021-01" db="EMBL/GenBank/DDBJ databases">
        <authorList>
            <person name="Zahm M."/>
            <person name="Roques C."/>
            <person name="Cabau C."/>
            <person name="Klopp C."/>
            <person name="Donnadieu C."/>
            <person name="Jouanno E."/>
            <person name="Lampietro C."/>
            <person name="Louis A."/>
            <person name="Herpin A."/>
            <person name="Echchiki A."/>
            <person name="Berthelot C."/>
            <person name="Parey E."/>
            <person name="Roest-Crollius H."/>
            <person name="Braasch I."/>
            <person name="Postlethwait J."/>
            <person name="Bobe J."/>
            <person name="Montfort J."/>
            <person name="Bouchez O."/>
            <person name="Begum T."/>
            <person name="Mejri S."/>
            <person name="Adams A."/>
            <person name="Chen W.-J."/>
            <person name="Guiguen Y."/>
        </authorList>
    </citation>
    <scope>NUCLEOTIDE SEQUENCE</scope>
    <source>
        <tissue evidence="3">Blood</tissue>
    </source>
</reference>
<feature type="domain" description="Rab-GAP TBC" evidence="2">
    <location>
        <begin position="652"/>
        <end position="862"/>
    </location>
</feature>
<proteinExistence type="predicted"/>
<dbReference type="Proteomes" id="UP000829720">
    <property type="component" value="Unassembled WGS sequence"/>
</dbReference>
<dbReference type="FunFam" id="1.10.8.270:FF:000008">
    <property type="entry name" value="Putative TBC1 domain family member 14"/>
    <property type="match status" value="1"/>
</dbReference>
<dbReference type="GO" id="GO:0005773">
    <property type="term" value="C:vacuole"/>
    <property type="evidence" value="ECO:0007669"/>
    <property type="project" value="UniProtKB-ARBA"/>
</dbReference>
<dbReference type="PANTHER" id="PTHR47219:SF15">
    <property type="entry name" value="TBC1 DOMAIN FAMILY MEMBER 12 ISOFORM X1"/>
    <property type="match status" value="1"/>
</dbReference>
<evidence type="ECO:0000313" key="3">
    <source>
        <dbReference type="EMBL" id="KAI1886878.1"/>
    </source>
</evidence>
<feature type="compositionally biased region" description="Polar residues" evidence="1">
    <location>
        <begin position="508"/>
        <end position="527"/>
    </location>
</feature>
<dbReference type="Gene3D" id="1.10.8.270">
    <property type="entry name" value="putative rabgap domain of human tbc1 domain family member 14 like domains"/>
    <property type="match status" value="1"/>
</dbReference>
<dbReference type="GO" id="GO:0016192">
    <property type="term" value="P:vesicle-mediated transport"/>
    <property type="evidence" value="ECO:0007669"/>
    <property type="project" value="UniProtKB-ARBA"/>
</dbReference>
<dbReference type="FunFam" id="1.10.10.750:FF:000005">
    <property type="entry name" value="TBC1 domain family member 14"/>
    <property type="match status" value="1"/>
</dbReference>
<feature type="region of interest" description="Disordered" evidence="1">
    <location>
        <begin position="430"/>
        <end position="584"/>
    </location>
</feature>
<dbReference type="PROSITE" id="PS50086">
    <property type="entry name" value="TBC_RABGAP"/>
    <property type="match status" value="1"/>
</dbReference>
<feature type="compositionally biased region" description="Basic and acidic residues" evidence="1">
    <location>
        <begin position="356"/>
        <end position="365"/>
    </location>
</feature>
<dbReference type="EMBL" id="JAERUA010000019">
    <property type="protein sequence ID" value="KAI1886878.1"/>
    <property type="molecule type" value="Genomic_DNA"/>
</dbReference>
<dbReference type="InterPro" id="IPR035969">
    <property type="entry name" value="Rab-GAP_TBC_sf"/>
</dbReference>
<dbReference type="InterPro" id="IPR000195">
    <property type="entry name" value="Rab-GAP-TBC_dom"/>
</dbReference>
<dbReference type="InterPro" id="IPR050302">
    <property type="entry name" value="Rab_GAP_TBC_domain"/>
</dbReference>
<dbReference type="OrthoDB" id="294251at2759"/>
<dbReference type="PANTHER" id="PTHR47219">
    <property type="entry name" value="RAB GTPASE-ACTIVATING PROTEIN 1-LIKE"/>
    <property type="match status" value="1"/>
</dbReference>
<evidence type="ECO:0000256" key="1">
    <source>
        <dbReference type="SAM" id="MobiDB-lite"/>
    </source>
</evidence>
<feature type="compositionally biased region" description="Low complexity" evidence="1">
    <location>
        <begin position="341"/>
        <end position="355"/>
    </location>
</feature>
<feature type="region of interest" description="Disordered" evidence="1">
    <location>
        <begin position="293"/>
        <end position="399"/>
    </location>
</feature>
<feature type="compositionally biased region" description="Polar residues" evidence="1">
    <location>
        <begin position="430"/>
        <end position="439"/>
    </location>
</feature>
<gene>
    <name evidence="3" type="ORF">AGOR_G00200320</name>
</gene>
<evidence type="ECO:0000313" key="4">
    <source>
        <dbReference type="Proteomes" id="UP000829720"/>
    </source>
</evidence>
<feature type="compositionally biased region" description="Polar residues" evidence="1">
    <location>
        <begin position="324"/>
        <end position="334"/>
    </location>
</feature>
<dbReference type="Gene3D" id="1.10.472.80">
    <property type="entry name" value="Ypt/Rab-GAP domain of gyp1p, domain 3"/>
    <property type="match status" value="1"/>
</dbReference>
<dbReference type="Gene3D" id="1.10.10.750">
    <property type="entry name" value="Ypt/Rab-GAP domain of gyp1p, domain 1"/>
    <property type="match status" value="1"/>
</dbReference>
<evidence type="ECO:0000259" key="2">
    <source>
        <dbReference type="PROSITE" id="PS50086"/>
    </source>
</evidence>
<dbReference type="GO" id="GO:0031410">
    <property type="term" value="C:cytoplasmic vesicle"/>
    <property type="evidence" value="ECO:0007669"/>
    <property type="project" value="UniProtKB-ARBA"/>
</dbReference>
<dbReference type="SUPFAM" id="SSF47923">
    <property type="entry name" value="Ypt/Rab-GAP domain of gyp1p"/>
    <property type="match status" value="2"/>
</dbReference>
<dbReference type="SMART" id="SM00164">
    <property type="entry name" value="TBC"/>
    <property type="match status" value="1"/>
</dbReference>
<keyword evidence="4" id="KW-1185">Reference proteome</keyword>
<organism evidence="3 4">
    <name type="scientific">Albula goreensis</name>
    <dbReference type="NCBI Taxonomy" id="1534307"/>
    <lineage>
        <taxon>Eukaryota</taxon>
        <taxon>Metazoa</taxon>
        <taxon>Chordata</taxon>
        <taxon>Craniata</taxon>
        <taxon>Vertebrata</taxon>
        <taxon>Euteleostomi</taxon>
        <taxon>Actinopterygii</taxon>
        <taxon>Neopterygii</taxon>
        <taxon>Teleostei</taxon>
        <taxon>Albuliformes</taxon>
        <taxon>Albulidae</taxon>
        <taxon>Albula</taxon>
    </lineage>
</organism>
<sequence length="945" mass="104456">MEKAENGASQPALSIDVNENEETSKLYSVLPDCKTDTPPCLLKVNKNQALAEDNRKSAQTGKGYVCVVNRRNVNVDAAVLPSMCGGAGDRKMLDFVTDCLPSGIKDNCVISELCSDATLNGFTESSGELMVGSKTGGGGREGTPSCSASVTAGRQEMNGMLLLDGISLGAGDTDPTSDNLDGGHSKCETELQCVAVPSFACDVVHQQNCSCTATPSATVKLSNGGVNYVQQDANSSESDSVPQTVDQPTFVCKIPNSSDKEEKAANGGLLLVNTAAENVHFCTVETDTLASNPQIENVTLSTTSSEGVSEESSCDREDSEPDKNTYTTLVNEGNVSDRVSLEPSASNSSTSPSFPEDNKRYRLETESCSNEEQCKDVSCRPQTLRTHPSSTVSLSCDSTPLSPDDGEMFGADGQHDLRFMDVSLSSRNTFEASRRQSAPDNIPDGVNVDSDSTDQGIKPKKHGISDFFGRSLFSRKSKDPKPPSQSVPGWKLFGKVPLRENPPKDSRTIQQQDSNPGNLTSVSTPNLLSAGEYEARTGKAPNPPSQAQTGRRKNLEFEPLSTTALILEDRPANLPAKSAEEAQRHRQEYDEMVAEAKKREMKEAQRKKKQMKERFKQEEIIANAMVIWNNEILPNWESMRNTRRVRDLWWQGLPPSVRGKVWSLAIGNELNITHELYEIFLSRAKERWRSLSETSLEAEAEDSGASLADRESSLDLIKLDISRTFPSLFIFQKGGPYHDLLHSVLGAYTCYRPDVGYVQGMSFIAAVLILNLEEADAFIAFANLLNKPCQMAFFRVDHDLMLKYFAAFEVFFEENLPRLFNHFQSYNLTPDLYLIDWIFTLYSKSLPLDLACRVWDVFCRDGEEYLFRTGLGILRLYEEVLLQMDFIHIAQFLTRLPEDMACERLFSCIAAVQMVSSNKKWAQVFSALMKDNKDMDKNNSPALKS</sequence>
<feature type="compositionally biased region" description="Basic and acidic residues" evidence="1">
    <location>
        <begin position="497"/>
        <end position="507"/>
    </location>
</feature>